<sequence>MFVKYNRELAAKYARDWALGRNPDYQDYEHWGGDCTNFISQCIHAGGIPFDHHGEDILKQWYWYSDMNRAPSWTAAEPFYKYITKNNTKDTQNFGIYAMEVEYNELQIGDIVQLLYENDLAYHNMMVTDVILDGEFLVDYLICQHTYDLLDYPLSMKEGQKRYIKIFGYYD</sequence>
<evidence type="ECO:0000313" key="2">
    <source>
        <dbReference type="EMBL" id="MBU5336533.1"/>
    </source>
</evidence>
<evidence type="ECO:0000259" key="1">
    <source>
        <dbReference type="Pfam" id="PF12671"/>
    </source>
</evidence>
<comment type="caution">
    <text evidence="2">The sequence shown here is derived from an EMBL/GenBank/DDBJ whole genome shotgun (WGS) entry which is preliminary data.</text>
</comment>
<reference evidence="2 3" key="1">
    <citation type="submission" date="2021-06" db="EMBL/GenBank/DDBJ databases">
        <authorList>
            <person name="Sun Q."/>
            <person name="Li D."/>
        </authorList>
    </citation>
    <scope>NUCLEOTIDE SEQUENCE [LARGE SCALE GENOMIC DNA]</scope>
    <source>
        <strain evidence="2 3">N19</strain>
    </source>
</reference>
<dbReference type="InterPro" id="IPR024301">
    <property type="entry name" value="Amidase_6"/>
</dbReference>
<feature type="domain" description="Putative amidase" evidence="1">
    <location>
        <begin position="4"/>
        <end position="162"/>
    </location>
</feature>
<dbReference type="PANTHER" id="PTHR40032">
    <property type="entry name" value="EXPORTED PROTEIN-RELATED"/>
    <property type="match status" value="1"/>
</dbReference>
<dbReference type="RefSeq" id="WP_216569804.1">
    <property type="nucleotide sequence ID" value="NZ_JAHLOQ010000022.1"/>
</dbReference>
<dbReference type="EMBL" id="JAHLOQ010000022">
    <property type="protein sequence ID" value="MBU5336533.1"/>
    <property type="molecule type" value="Genomic_DNA"/>
</dbReference>
<gene>
    <name evidence="2" type="ORF">KQI20_08785</name>
</gene>
<dbReference type="Pfam" id="PF12671">
    <property type="entry name" value="Amidase_6"/>
    <property type="match status" value="1"/>
</dbReference>
<organism evidence="2 3">
    <name type="scientific">Intestinibacter bartlettii</name>
    <dbReference type="NCBI Taxonomy" id="261299"/>
    <lineage>
        <taxon>Bacteria</taxon>
        <taxon>Bacillati</taxon>
        <taxon>Bacillota</taxon>
        <taxon>Clostridia</taxon>
        <taxon>Peptostreptococcales</taxon>
        <taxon>Peptostreptococcaceae</taxon>
        <taxon>Intestinibacter</taxon>
    </lineage>
</organism>
<proteinExistence type="predicted"/>
<accession>A0ABS6DXG6</accession>
<dbReference type="Proteomes" id="UP001196301">
    <property type="component" value="Unassembled WGS sequence"/>
</dbReference>
<evidence type="ECO:0000313" key="3">
    <source>
        <dbReference type="Proteomes" id="UP001196301"/>
    </source>
</evidence>
<name>A0ABS6DXG6_9FIRM</name>
<protein>
    <submittedName>
        <fullName evidence="2">Amidase domain-containing protein</fullName>
    </submittedName>
</protein>
<keyword evidence="3" id="KW-1185">Reference proteome</keyword>
<dbReference type="PANTHER" id="PTHR40032:SF1">
    <property type="entry name" value="EXPORTED PROTEIN"/>
    <property type="match status" value="1"/>
</dbReference>